<dbReference type="Proteomes" id="UP000823388">
    <property type="component" value="Chromosome 4N"/>
</dbReference>
<sequence>MATLFSMLLQAARDASAARDAARAAAAAVSRVRVARRPAAASRSARSAAAAARSAAAAASRASIAAREALSYADPEEEEEERPPPPCSWPSHPVPGKDVTDKDVESDEAIWALYELWCKAYNKERDHGEMARRFNMFKENAEFVYSWNKGCRYIGEQRYLGKHADGINEQEMIEVESLRGCSDPKGYLKSLGMFIESPDQSP</sequence>
<dbReference type="EMBL" id="CM029044">
    <property type="protein sequence ID" value="KAG2606364.1"/>
    <property type="molecule type" value="Genomic_DNA"/>
</dbReference>
<evidence type="ECO:0000256" key="1">
    <source>
        <dbReference type="SAM" id="MobiDB-lite"/>
    </source>
</evidence>
<evidence type="ECO:0000313" key="3">
    <source>
        <dbReference type="EMBL" id="KAG2606364.1"/>
    </source>
</evidence>
<dbReference type="Pfam" id="PF08246">
    <property type="entry name" value="Inhibitor_I29"/>
    <property type="match status" value="1"/>
</dbReference>
<name>A0A8T0TB68_PANVG</name>
<dbReference type="Gene3D" id="1.10.287.2250">
    <property type="match status" value="1"/>
</dbReference>
<gene>
    <name evidence="3" type="ORF">PVAP13_4NG225011</name>
</gene>
<dbReference type="AlphaFoldDB" id="A0A8T0TB68"/>
<reference evidence="3" key="1">
    <citation type="submission" date="2020-05" db="EMBL/GenBank/DDBJ databases">
        <title>WGS assembly of Panicum virgatum.</title>
        <authorList>
            <person name="Lovell J.T."/>
            <person name="Jenkins J."/>
            <person name="Shu S."/>
            <person name="Juenger T.E."/>
            <person name="Schmutz J."/>
        </authorList>
    </citation>
    <scope>NUCLEOTIDE SEQUENCE</scope>
    <source>
        <strain evidence="3">AP13</strain>
    </source>
</reference>
<dbReference type="InterPro" id="IPR013201">
    <property type="entry name" value="Prot_inhib_I29"/>
</dbReference>
<comment type="caution">
    <text evidence="3">The sequence shown here is derived from an EMBL/GenBank/DDBJ whole genome shotgun (WGS) entry which is preliminary data.</text>
</comment>
<protein>
    <recommendedName>
        <fullName evidence="2">Cathepsin propeptide inhibitor domain-containing protein</fullName>
    </recommendedName>
</protein>
<accession>A0A8T0TB68</accession>
<feature type="region of interest" description="Disordered" evidence="1">
    <location>
        <begin position="70"/>
        <end position="102"/>
    </location>
</feature>
<evidence type="ECO:0000313" key="4">
    <source>
        <dbReference type="Proteomes" id="UP000823388"/>
    </source>
</evidence>
<organism evidence="3 4">
    <name type="scientific">Panicum virgatum</name>
    <name type="common">Blackwell switchgrass</name>
    <dbReference type="NCBI Taxonomy" id="38727"/>
    <lineage>
        <taxon>Eukaryota</taxon>
        <taxon>Viridiplantae</taxon>
        <taxon>Streptophyta</taxon>
        <taxon>Embryophyta</taxon>
        <taxon>Tracheophyta</taxon>
        <taxon>Spermatophyta</taxon>
        <taxon>Magnoliopsida</taxon>
        <taxon>Liliopsida</taxon>
        <taxon>Poales</taxon>
        <taxon>Poaceae</taxon>
        <taxon>PACMAD clade</taxon>
        <taxon>Panicoideae</taxon>
        <taxon>Panicodae</taxon>
        <taxon>Paniceae</taxon>
        <taxon>Panicinae</taxon>
        <taxon>Panicum</taxon>
        <taxon>Panicum sect. Hiantes</taxon>
    </lineage>
</organism>
<keyword evidence="4" id="KW-1185">Reference proteome</keyword>
<feature type="domain" description="Cathepsin propeptide inhibitor" evidence="2">
    <location>
        <begin position="114"/>
        <end position="149"/>
    </location>
</feature>
<proteinExistence type="predicted"/>
<evidence type="ECO:0000259" key="2">
    <source>
        <dbReference type="Pfam" id="PF08246"/>
    </source>
</evidence>